<sequence length="185" mass="18495">MSHTHQSSHNEGHMDWTVVISGVGAFLAALAIVVALFAYSKASSASTVDSASNSVASPPAASAPAAAVPAAAASAPTAGTAINANLGEMFIKLSGATAPAGQVSFTTKNSGAVPHEMVIVKTDKAANALGTGARVPEAGSIGETGDVEMGKTKTVKFNMKPGHYALICNLPGHYAGGMRADFTVK</sequence>
<keyword evidence="2" id="KW-0186">Copper</keyword>
<protein>
    <submittedName>
        <fullName evidence="5">Unannotated protein</fullName>
    </submittedName>
</protein>
<evidence type="ECO:0000313" key="5">
    <source>
        <dbReference type="EMBL" id="CAB4866315.1"/>
    </source>
</evidence>
<keyword evidence="3" id="KW-0812">Transmembrane</keyword>
<dbReference type="AlphaFoldDB" id="A0A6J7DBJ0"/>
<dbReference type="EMBL" id="CAFBLU010000005">
    <property type="protein sequence ID" value="CAB4866315.1"/>
    <property type="molecule type" value="Genomic_DNA"/>
</dbReference>
<dbReference type="Pfam" id="PF00127">
    <property type="entry name" value="Copper-bind"/>
    <property type="match status" value="1"/>
</dbReference>
<feature type="domain" description="Blue (type 1) copper" evidence="4">
    <location>
        <begin position="89"/>
        <end position="185"/>
    </location>
</feature>
<evidence type="ECO:0000256" key="2">
    <source>
        <dbReference type="ARBA" id="ARBA00023008"/>
    </source>
</evidence>
<reference evidence="5" key="1">
    <citation type="submission" date="2020-05" db="EMBL/GenBank/DDBJ databases">
        <authorList>
            <person name="Chiriac C."/>
            <person name="Salcher M."/>
            <person name="Ghai R."/>
            <person name="Kavagutti S V."/>
        </authorList>
    </citation>
    <scope>NUCLEOTIDE SEQUENCE</scope>
</reference>
<name>A0A6J7DBJ0_9ZZZZ</name>
<dbReference type="PROSITE" id="PS00079">
    <property type="entry name" value="MULTICOPPER_OXIDASE1"/>
    <property type="match status" value="1"/>
</dbReference>
<dbReference type="Gene3D" id="2.60.40.420">
    <property type="entry name" value="Cupredoxins - blue copper proteins"/>
    <property type="match status" value="1"/>
</dbReference>
<dbReference type="PANTHER" id="PTHR38439">
    <property type="entry name" value="AURACYANIN-B"/>
    <property type="match status" value="1"/>
</dbReference>
<organism evidence="5">
    <name type="scientific">freshwater metagenome</name>
    <dbReference type="NCBI Taxonomy" id="449393"/>
    <lineage>
        <taxon>unclassified sequences</taxon>
        <taxon>metagenomes</taxon>
        <taxon>ecological metagenomes</taxon>
    </lineage>
</organism>
<feature type="transmembrane region" description="Helical" evidence="3">
    <location>
        <begin position="16"/>
        <end position="39"/>
    </location>
</feature>
<dbReference type="InterPro" id="IPR050845">
    <property type="entry name" value="Cu-binding_ET"/>
</dbReference>
<evidence type="ECO:0000259" key="4">
    <source>
        <dbReference type="Pfam" id="PF00127"/>
    </source>
</evidence>
<dbReference type="GO" id="GO:0005507">
    <property type="term" value="F:copper ion binding"/>
    <property type="evidence" value="ECO:0007669"/>
    <property type="project" value="InterPro"/>
</dbReference>
<dbReference type="InterPro" id="IPR008972">
    <property type="entry name" value="Cupredoxin"/>
</dbReference>
<gene>
    <name evidence="5" type="ORF">UFOPK3444_00473</name>
</gene>
<evidence type="ECO:0000256" key="3">
    <source>
        <dbReference type="SAM" id="Phobius"/>
    </source>
</evidence>
<dbReference type="SUPFAM" id="SSF49503">
    <property type="entry name" value="Cupredoxins"/>
    <property type="match status" value="1"/>
</dbReference>
<evidence type="ECO:0000256" key="1">
    <source>
        <dbReference type="ARBA" id="ARBA00022723"/>
    </source>
</evidence>
<dbReference type="InterPro" id="IPR000923">
    <property type="entry name" value="BlueCu_1"/>
</dbReference>
<dbReference type="GO" id="GO:0009055">
    <property type="term" value="F:electron transfer activity"/>
    <property type="evidence" value="ECO:0007669"/>
    <property type="project" value="InterPro"/>
</dbReference>
<keyword evidence="1" id="KW-0479">Metal-binding</keyword>
<dbReference type="PANTHER" id="PTHR38439:SF3">
    <property type="entry name" value="COPPER-RESISTANT CUPROPROTEIN COPI"/>
    <property type="match status" value="1"/>
</dbReference>
<proteinExistence type="predicted"/>
<accession>A0A6J7DBJ0</accession>
<keyword evidence="3" id="KW-0472">Membrane</keyword>
<keyword evidence="3" id="KW-1133">Transmembrane helix</keyword>
<dbReference type="InterPro" id="IPR033138">
    <property type="entry name" value="Cu_oxidase_CS"/>
</dbReference>